<feature type="domain" description="Secretin/TonB short N-terminal" evidence="14">
    <location>
        <begin position="69"/>
        <end position="120"/>
    </location>
</feature>
<dbReference type="AlphaFoldDB" id="A0A3Q9IN76"/>
<keyword evidence="6" id="KW-0732">Signal</keyword>
<dbReference type="SUPFAM" id="SSF49464">
    <property type="entry name" value="Carboxypeptidase regulatory domain-like"/>
    <property type="match status" value="1"/>
</dbReference>
<keyword evidence="2 12" id="KW-0813">Transport</keyword>
<evidence type="ECO:0000256" key="8">
    <source>
        <dbReference type="ARBA" id="ARBA00023077"/>
    </source>
</evidence>
<evidence type="ECO:0000256" key="2">
    <source>
        <dbReference type="ARBA" id="ARBA00022448"/>
    </source>
</evidence>
<evidence type="ECO:0000256" key="9">
    <source>
        <dbReference type="ARBA" id="ARBA00023136"/>
    </source>
</evidence>
<dbReference type="GO" id="GO:0015344">
    <property type="term" value="F:siderophore uptake transmembrane transporter activity"/>
    <property type="evidence" value="ECO:0007669"/>
    <property type="project" value="TreeGrafter"/>
</dbReference>
<organism evidence="15 16">
    <name type="scientific">Butyricimonas faecalis</name>
    <dbReference type="NCBI Taxonomy" id="2093856"/>
    <lineage>
        <taxon>Bacteria</taxon>
        <taxon>Pseudomonadati</taxon>
        <taxon>Bacteroidota</taxon>
        <taxon>Bacteroidia</taxon>
        <taxon>Bacteroidales</taxon>
        <taxon>Odoribacteraceae</taxon>
        <taxon>Butyricimonas</taxon>
    </lineage>
</organism>
<comment type="subcellular location">
    <subcellularLocation>
        <location evidence="1 12">Cell outer membrane</location>
        <topology evidence="1 12">Multi-pass membrane protein</topology>
    </subcellularLocation>
</comment>
<dbReference type="Gene3D" id="2.170.130.10">
    <property type="entry name" value="TonB-dependent receptor, plug domain"/>
    <property type="match status" value="1"/>
</dbReference>
<dbReference type="InterPro" id="IPR036942">
    <property type="entry name" value="Beta-barrel_TonB_sf"/>
</dbReference>
<sequence length="1205" mass="135380">MKKKWKGYFPHGEMYVKIFRMMKLCTCLLLCSVMSISANVRGQHAKMSLDLKSVTLEEVIWALEKKSDITFFYNVTDMEGIDKMNAVFKDVPLENILNEVLKGTGLYYEIQGKVVVIKRNLSSFVADSLKSITIKGIVTDNRGEALPGVSIILKGMQTGVATGIKGDFSLNISKRDSVVLVFSFVGMKTKEVKWTGQALLKVALEEDINEIGEIVITGYQQLDRRKSTSATNSFGIEEIKIPGVTNLTQMLEGKIPDMVVLSNSGEINATPRLRIRGTSTIIGNREPLWVVDGIIVSDPVNLSPDVLNDPDYVNRIGNAISGLNPQDIERLDVLKDAAATALYGTRAANGVIVITTKKGRTGKPIVSYSATATLRQRPRYTDRKINLMNSKERIQFSQDLVANHYVYQQNMPLVGYENALSKYYDGTYTKEQFQTEVARLQTVNTDWFDLLTHDSFSHDHSINVSGGSEAVRYYASLGYTNEDDVIQSTTNHRYTATAKLDMTLSPKIQLSFNLNGYLNDREYNQGEVNPIDYAYHTSRAIPAFNEDGTYAYYQKYVYFVGFLNYNILNELENSFQKQSVSGFTVTANLRYNITDWLNVNAILSGTTSAAEIEGYWGEKTFHVANLRRSEYGEKAPENSMLPYGGELTTNTTKTKSYTARLQANLSKYWGKNQEHYLNVAIGAEVNATNYNAFSYTQRGYYADRGKSFVTDIDPGYYATYYASWVKSNVPVITDSRTNLLAVYGTVSYSYKDYFTLNANTRYDGSNKFGSRSNEKILPVWSVSGMVDLKTVTRINATWLNSFTMKASYGEQGNMLDGQTPVLVLKKGSYSDYYDKMTSTVANGGFANPDLKWEKTHSSNFGLEASFFKSRLMVGVEYYYKKTTDAFMSKQISDINGFTSYTVNSGTVINKGYNLNLTITPVKLEDFNWIFSGSLSKIKNEMNTAPGQNTYELNDFLNGTAVVKGKAIGTFYSYKYVGLSPVDGGPLFDDWEERRVELVGLDKYNTYTRVLKASGQRDPDVTGGISNTFTYKQWRLGIQMNYSLGAETRLFRMMEDFVNGYSAESNVNRDLLKAWKKPGDELYTDVPAIMGRGSNGFGYYSYHWSASTSADVVKIANNAWTMYDYSDLRVVSADYLKISSISLTYEIPKKILERWRLNRLALTLGATNLYTFCNSKLKGQTPTQGGFSEIQLSDTPTYTIGLNLQF</sequence>
<evidence type="ECO:0000313" key="16">
    <source>
        <dbReference type="Proteomes" id="UP000270673"/>
    </source>
</evidence>
<dbReference type="PROSITE" id="PS52016">
    <property type="entry name" value="TONB_DEPENDENT_REC_3"/>
    <property type="match status" value="1"/>
</dbReference>
<dbReference type="OrthoDB" id="9768177at2"/>
<dbReference type="GO" id="GO:0044718">
    <property type="term" value="P:siderophore transmembrane transport"/>
    <property type="evidence" value="ECO:0007669"/>
    <property type="project" value="TreeGrafter"/>
</dbReference>
<keyword evidence="4" id="KW-0406">Ion transport</keyword>
<dbReference type="Proteomes" id="UP000270673">
    <property type="component" value="Chromosome"/>
</dbReference>
<dbReference type="NCBIfam" id="TIGR04057">
    <property type="entry name" value="SusC_RagA_signa"/>
    <property type="match status" value="1"/>
</dbReference>
<keyword evidence="11 12" id="KW-0998">Cell outer membrane</keyword>
<dbReference type="EMBL" id="CP032819">
    <property type="protein sequence ID" value="AZS29771.1"/>
    <property type="molecule type" value="Genomic_DNA"/>
</dbReference>
<evidence type="ECO:0000256" key="4">
    <source>
        <dbReference type="ARBA" id="ARBA00022496"/>
    </source>
</evidence>
<comment type="similarity">
    <text evidence="12 13">Belongs to the TonB-dependent receptor family.</text>
</comment>
<dbReference type="GO" id="GO:0009279">
    <property type="term" value="C:cell outer membrane"/>
    <property type="evidence" value="ECO:0007669"/>
    <property type="project" value="UniProtKB-SubCell"/>
</dbReference>
<dbReference type="Pfam" id="PF07660">
    <property type="entry name" value="STN"/>
    <property type="match status" value="1"/>
</dbReference>
<dbReference type="InterPro" id="IPR039426">
    <property type="entry name" value="TonB-dep_rcpt-like"/>
</dbReference>
<dbReference type="NCBIfam" id="TIGR04056">
    <property type="entry name" value="OMP_RagA_SusC"/>
    <property type="match status" value="1"/>
</dbReference>
<dbReference type="Gene3D" id="3.55.50.30">
    <property type="match status" value="1"/>
</dbReference>
<dbReference type="PANTHER" id="PTHR30069:SF29">
    <property type="entry name" value="HEMOGLOBIN AND HEMOGLOBIN-HAPTOGLOBIN-BINDING PROTEIN 1-RELATED"/>
    <property type="match status" value="1"/>
</dbReference>
<keyword evidence="10" id="KW-0675">Receptor</keyword>
<dbReference type="InterPro" id="IPR008969">
    <property type="entry name" value="CarboxyPept-like_regulatory"/>
</dbReference>
<keyword evidence="3 12" id="KW-1134">Transmembrane beta strand</keyword>
<dbReference type="InterPro" id="IPR023996">
    <property type="entry name" value="TonB-dep_OMP_SusC/RagA"/>
</dbReference>
<dbReference type="InterPro" id="IPR000531">
    <property type="entry name" value="Beta-barrel_TonB"/>
</dbReference>
<dbReference type="InterPro" id="IPR037066">
    <property type="entry name" value="Plug_dom_sf"/>
</dbReference>
<dbReference type="Gene3D" id="2.60.40.1120">
    <property type="entry name" value="Carboxypeptidase-like, regulatory domain"/>
    <property type="match status" value="1"/>
</dbReference>
<gene>
    <name evidence="15" type="ORF">D8S85_09585</name>
</gene>
<dbReference type="SUPFAM" id="SSF56935">
    <property type="entry name" value="Porins"/>
    <property type="match status" value="1"/>
</dbReference>
<keyword evidence="5 12" id="KW-0812">Transmembrane</keyword>
<dbReference type="Pfam" id="PF13715">
    <property type="entry name" value="CarbopepD_reg_2"/>
    <property type="match status" value="1"/>
</dbReference>
<keyword evidence="4" id="KW-0410">Iron transport</keyword>
<dbReference type="InterPro" id="IPR023997">
    <property type="entry name" value="TonB-dep_OMP_SusC/RagA_CS"/>
</dbReference>
<reference evidence="15 16" key="1">
    <citation type="submission" date="2018-10" db="EMBL/GenBank/DDBJ databases">
        <title>Butyricimonas faecalis sp. nov., isolated from human faeces and emended description of the genus Butyricimonas.</title>
        <authorList>
            <person name="Le Roy T."/>
            <person name="Van der Smissen P."/>
            <person name="Paquot A."/>
            <person name="Delzenne N."/>
            <person name="Muccioli G."/>
            <person name="Collet J.-F."/>
            <person name="Cani P.D."/>
        </authorList>
    </citation>
    <scope>NUCLEOTIDE SEQUENCE [LARGE SCALE GENOMIC DNA]</scope>
    <source>
        <strain evidence="15 16">H184</strain>
    </source>
</reference>
<dbReference type="Pfam" id="PF00593">
    <property type="entry name" value="TonB_dep_Rec_b-barrel"/>
    <property type="match status" value="1"/>
</dbReference>
<evidence type="ECO:0000259" key="14">
    <source>
        <dbReference type="SMART" id="SM00965"/>
    </source>
</evidence>
<name>A0A3Q9IN76_9BACT</name>
<keyword evidence="7" id="KW-0408">Iron</keyword>
<accession>A0A3Q9IN76</accession>
<evidence type="ECO:0000256" key="12">
    <source>
        <dbReference type="PROSITE-ProRule" id="PRU01360"/>
    </source>
</evidence>
<keyword evidence="9 12" id="KW-0472">Membrane</keyword>
<evidence type="ECO:0000256" key="7">
    <source>
        <dbReference type="ARBA" id="ARBA00023004"/>
    </source>
</evidence>
<evidence type="ECO:0000256" key="11">
    <source>
        <dbReference type="ARBA" id="ARBA00023237"/>
    </source>
</evidence>
<dbReference type="PANTHER" id="PTHR30069">
    <property type="entry name" value="TONB-DEPENDENT OUTER MEMBRANE RECEPTOR"/>
    <property type="match status" value="1"/>
</dbReference>
<evidence type="ECO:0000256" key="3">
    <source>
        <dbReference type="ARBA" id="ARBA00022452"/>
    </source>
</evidence>
<dbReference type="Pfam" id="PF07715">
    <property type="entry name" value="Plug"/>
    <property type="match status" value="1"/>
</dbReference>
<evidence type="ECO:0000256" key="13">
    <source>
        <dbReference type="RuleBase" id="RU003357"/>
    </source>
</evidence>
<protein>
    <submittedName>
        <fullName evidence="15">SusC/RagA family TonB-linked outer membrane protein</fullName>
    </submittedName>
</protein>
<dbReference type="SMART" id="SM00965">
    <property type="entry name" value="STN"/>
    <property type="match status" value="1"/>
</dbReference>
<keyword evidence="16" id="KW-1185">Reference proteome</keyword>
<evidence type="ECO:0000256" key="5">
    <source>
        <dbReference type="ARBA" id="ARBA00022692"/>
    </source>
</evidence>
<evidence type="ECO:0000256" key="1">
    <source>
        <dbReference type="ARBA" id="ARBA00004571"/>
    </source>
</evidence>
<dbReference type="KEGG" id="buy:D8S85_09585"/>
<dbReference type="InterPro" id="IPR011662">
    <property type="entry name" value="Secretin/TonB_short_N"/>
</dbReference>
<keyword evidence="8 13" id="KW-0798">TonB box</keyword>
<evidence type="ECO:0000256" key="10">
    <source>
        <dbReference type="ARBA" id="ARBA00023170"/>
    </source>
</evidence>
<proteinExistence type="inferred from homology"/>
<evidence type="ECO:0000313" key="15">
    <source>
        <dbReference type="EMBL" id="AZS29771.1"/>
    </source>
</evidence>
<dbReference type="InterPro" id="IPR012910">
    <property type="entry name" value="Plug_dom"/>
</dbReference>
<dbReference type="Gene3D" id="2.40.170.20">
    <property type="entry name" value="TonB-dependent receptor, beta-barrel domain"/>
    <property type="match status" value="1"/>
</dbReference>
<evidence type="ECO:0000256" key="6">
    <source>
        <dbReference type="ARBA" id="ARBA00022729"/>
    </source>
</evidence>